<protein>
    <submittedName>
        <fullName evidence="2">Dimer_Tnp_hAT domain-containing protein</fullName>
    </submittedName>
</protein>
<proteinExistence type="predicted"/>
<dbReference type="InParanoid" id="T1HI67"/>
<dbReference type="eggNOG" id="ENOG502RZBP">
    <property type="taxonomic scope" value="Eukaryota"/>
</dbReference>
<dbReference type="AlphaFoldDB" id="T1HI67"/>
<dbReference type="InterPro" id="IPR012337">
    <property type="entry name" value="RNaseH-like_sf"/>
</dbReference>
<evidence type="ECO:0000313" key="3">
    <source>
        <dbReference type="Proteomes" id="UP000015103"/>
    </source>
</evidence>
<dbReference type="Proteomes" id="UP000015103">
    <property type="component" value="Unassembled WGS sequence"/>
</dbReference>
<evidence type="ECO:0000313" key="2">
    <source>
        <dbReference type="EnsemblMetazoa" id="RPRC003740-PA"/>
    </source>
</evidence>
<dbReference type="PANTHER" id="PTHR37162:SF1">
    <property type="entry name" value="BED-TYPE DOMAIN-CONTAINING PROTEIN"/>
    <property type="match status" value="1"/>
</dbReference>
<name>T1HI67_RHOPR</name>
<dbReference type="EnsemblMetazoa" id="RPRC003740-RA">
    <property type="protein sequence ID" value="RPRC003740-PA"/>
    <property type="gene ID" value="RPRC003740"/>
</dbReference>
<feature type="domain" description="HAT C-terminal dimerisation" evidence="1">
    <location>
        <begin position="553"/>
        <end position="621"/>
    </location>
</feature>
<dbReference type="SUPFAM" id="SSF53098">
    <property type="entry name" value="Ribonuclease H-like"/>
    <property type="match status" value="1"/>
</dbReference>
<dbReference type="Pfam" id="PF05699">
    <property type="entry name" value="Dimer_Tnp_hAT"/>
    <property type="match status" value="1"/>
</dbReference>
<dbReference type="PANTHER" id="PTHR37162">
    <property type="entry name" value="HAT FAMILY DIMERISATION DOMAINCONTAINING PROTEIN-RELATED"/>
    <property type="match status" value="1"/>
</dbReference>
<reference evidence="2" key="1">
    <citation type="submission" date="2015-05" db="UniProtKB">
        <authorList>
            <consortium name="EnsemblMetazoa"/>
        </authorList>
    </citation>
    <scope>IDENTIFICATION</scope>
</reference>
<accession>T1HI67</accession>
<dbReference type="STRING" id="13249.T1HI67"/>
<organism evidence="2 3">
    <name type="scientific">Rhodnius prolixus</name>
    <name type="common">Triatomid bug</name>
    <dbReference type="NCBI Taxonomy" id="13249"/>
    <lineage>
        <taxon>Eukaryota</taxon>
        <taxon>Metazoa</taxon>
        <taxon>Ecdysozoa</taxon>
        <taxon>Arthropoda</taxon>
        <taxon>Hexapoda</taxon>
        <taxon>Insecta</taxon>
        <taxon>Pterygota</taxon>
        <taxon>Neoptera</taxon>
        <taxon>Paraneoptera</taxon>
        <taxon>Hemiptera</taxon>
        <taxon>Heteroptera</taxon>
        <taxon>Panheteroptera</taxon>
        <taxon>Cimicomorpha</taxon>
        <taxon>Reduviidae</taxon>
        <taxon>Triatominae</taxon>
        <taxon>Rhodnius</taxon>
    </lineage>
</organism>
<dbReference type="VEuPathDB" id="VectorBase:RPRC003740"/>
<dbReference type="EMBL" id="ACPB03000898">
    <property type="status" value="NOT_ANNOTATED_CDS"/>
    <property type="molecule type" value="Genomic_DNA"/>
</dbReference>
<dbReference type="HOGENOM" id="CLU_013265_3_0_1"/>
<evidence type="ECO:0000259" key="1">
    <source>
        <dbReference type="Pfam" id="PF05699"/>
    </source>
</evidence>
<keyword evidence="3" id="KW-1185">Reference proteome</keyword>
<dbReference type="GO" id="GO:0046983">
    <property type="term" value="F:protein dimerization activity"/>
    <property type="evidence" value="ECO:0007669"/>
    <property type="project" value="InterPro"/>
</dbReference>
<dbReference type="OMA" id="PAAMYFE"/>
<sequence>EPKFCDAWLQNPDFKEWLKNSVHNDKHKAFCKICLSEIVCYNKNSLKRHSQSARHKSNLSKPIQNRTINNLIQETPLNRQVKRAELILSAVVASKCLSFSLMDVLGPVITKIFPDSKIAHKLSLKRSKTTAMVGSLSKSLIKIFCDHLRTPGSFFSLIMDESTDVSHIKQCAFTIIYYDEFSQKVATNFFDLVETDLGNAEALYSILEKVLVEKNIPLNNLIGFSSDTTNAMAGNSKSVFALLQKNIECIATIKCSCHMIHLVASHACAKLTSSAEELLRNLASYFHRSWKRIKELQEFQEYFEVSPHRILSPSNTRWLSLKSCVDRVLEQFAPLKVYLQGQLMNDPSPTLQTMLKTMDSRFTFITLQFLSYALGIFSDFNLMFQTEKPILHRVKPEIEKILKDLCSNYIDIAHIRKNDIFNLDHKNPRFFVSIDNIYVGLEANESLTDLIENKKVQKWDIIEFKKKNLNFYIEAVSEIKKKFDFSDSMYAFLHILEPKQARAYIIKSLGVVLQRFPSLKNYVMLQELDNEWKRHALLNLKDFNIDINLDTEDYWAKIFNIKKADGELEFKNLKKVIYFLLVLPFSNVSVERIFSDIKNIKTDHRNNLSTNTLKSILITKNFLSKDNDIINFEPNEEMLN</sequence>
<dbReference type="InterPro" id="IPR008906">
    <property type="entry name" value="HATC_C_dom"/>
</dbReference>